<dbReference type="RefSeq" id="WP_039311087.1">
    <property type="nucleotide sequence ID" value="NZ_CP006905.1"/>
</dbReference>
<dbReference type="eggNOG" id="ENOG5033YBT">
    <property type="taxonomic scope" value="Bacteria"/>
</dbReference>
<evidence type="ECO:0000313" key="1">
    <source>
        <dbReference type="EMBL" id="AIY82648.1"/>
    </source>
</evidence>
<dbReference type="OrthoDB" id="1933178at2"/>
<keyword evidence="2" id="KW-1185">Reference proteome</keyword>
<gene>
    <name evidence="1" type="ORF">U729_280</name>
</gene>
<sequence length="206" mass="24203">MDKQLIDVVLINNLGAEELLNELYGKKLNSKKTILEYIELTNVFKQEDVEPEKIQETYNYIYNSIESIGNTIKPNTMMHLKNQLKSKLGKLVKDKDPKKESTFIKFFKAAYPAKERRKSFTFALMHINNIKDEQIWNTLTYINREILKNNLKLSNEETKDIIDMVNKLISKQNIKYINQVKSMEKLVNALKIKIVNKKGSFKVEKR</sequence>
<dbReference type="HOGENOM" id="CLU_1324517_0_0_9"/>
<evidence type="ECO:0000313" key="2">
    <source>
        <dbReference type="Proteomes" id="UP000030635"/>
    </source>
</evidence>
<dbReference type="Proteomes" id="UP000030635">
    <property type="component" value="Chromosome"/>
</dbReference>
<accession>A0A0A7FSW1</accession>
<dbReference type="AlphaFoldDB" id="A0A0A7FSW1"/>
<dbReference type="STRING" id="1561.NPD11_2709"/>
<name>A0A0A7FSW1_9CLOT</name>
<organism evidence="1 2">
    <name type="scientific">Clostridium baratii str. Sullivan</name>
    <dbReference type="NCBI Taxonomy" id="1415775"/>
    <lineage>
        <taxon>Bacteria</taxon>
        <taxon>Bacillati</taxon>
        <taxon>Bacillota</taxon>
        <taxon>Clostridia</taxon>
        <taxon>Eubacteriales</taxon>
        <taxon>Clostridiaceae</taxon>
        <taxon>Clostridium</taxon>
    </lineage>
</organism>
<proteinExistence type="predicted"/>
<dbReference type="KEGG" id="cbv:U729_280"/>
<protein>
    <submittedName>
        <fullName evidence="1">Uncharacterized protein</fullName>
    </submittedName>
</protein>
<reference evidence="1 2" key="1">
    <citation type="journal article" date="2015" name="Infect. Genet. Evol.">
        <title>Genomic sequences of six botulinum neurotoxin-producing strains representing three clostridial species illustrate the mobility and diversity of botulinum neurotoxin genes.</title>
        <authorList>
            <person name="Smith T.J."/>
            <person name="Hill K.K."/>
            <person name="Xie G."/>
            <person name="Foley B.T."/>
            <person name="Williamson C.H."/>
            <person name="Foster J.T."/>
            <person name="Johnson S.L."/>
            <person name="Chertkov O."/>
            <person name="Teshima H."/>
            <person name="Gibbons H.S."/>
            <person name="Johnsky L.A."/>
            <person name="Karavis M.A."/>
            <person name="Smith L.A."/>
        </authorList>
    </citation>
    <scope>NUCLEOTIDE SEQUENCE [LARGE SCALE GENOMIC DNA]</scope>
    <source>
        <strain evidence="1">Sullivan</strain>
    </source>
</reference>
<dbReference type="EMBL" id="CP006905">
    <property type="protein sequence ID" value="AIY82648.1"/>
    <property type="molecule type" value="Genomic_DNA"/>
</dbReference>